<dbReference type="GO" id="GO:0046872">
    <property type="term" value="F:metal ion binding"/>
    <property type="evidence" value="ECO:0007669"/>
    <property type="project" value="UniProtKB-KW"/>
</dbReference>
<dbReference type="AlphaFoldDB" id="A0A3B1B860"/>
<evidence type="ECO:0000256" key="5">
    <source>
        <dbReference type="ARBA" id="ARBA00022448"/>
    </source>
</evidence>
<keyword evidence="12" id="KW-0249">Electron transport</keyword>
<dbReference type="Gene3D" id="1.20.1300.10">
    <property type="entry name" value="Fumarate reductase/succinate dehydrogenase, transmembrane subunit"/>
    <property type="match status" value="1"/>
</dbReference>
<comment type="subcellular location">
    <subcellularLocation>
        <location evidence="3">Cell inner membrane</location>
        <topology evidence="3">Multi-pass membrane protein</topology>
    </subcellularLocation>
</comment>
<dbReference type="InterPro" id="IPR034804">
    <property type="entry name" value="SQR/QFR_C/D"/>
</dbReference>
<evidence type="ECO:0000256" key="14">
    <source>
        <dbReference type="ARBA" id="ARBA00023004"/>
    </source>
</evidence>
<evidence type="ECO:0000256" key="16">
    <source>
        <dbReference type="SAM" id="Phobius"/>
    </source>
</evidence>
<dbReference type="GO" id="GO:0005886">
    <property type="term" value="C:plasma membrane"/>
    <property type="evidence" value="ECO:0007669"/>
    <property type="project" value="UniProtKB-SubCell"/>
</dbReference>
<accession>A0A3B1B860</accession>
<keyword evidence="11" id="KW-0479">Metal-binding</keyword>
<dbReference type="PANTHER" id="PTHR38689:SF1">
    <property type="entry name" value="SUCCINATE DEHYDROGENASE HYDROPHOBIC MEMBRANE ANCHOR SUBUNIT"/>
    <property type="match status" value="1"/>
</dbReference>
<organism evidence="17">
    <name type="scientific">hydrothermal vent metagenome</name>
    <dbReference type="NCBI Taxonomy" id="652676"/>
    <lineage>
        <taxon>unclassified sequences</taxon>
        <taxon>metagenomes</taxon>
        <taxon>ecological metagenomes</taxon>
    </lineage>
</organism>
<dbReference type="GO" id="GO:0017004">
    <property type="term" value="P:cytochrome complex assembly"/>
    <property type="evidence" value="ECO:0007669"/>
    <property type="project" value="TreeGrafter"/>
</dbReference>
<keyword evidence="15 16" id="KW-0472">Membrane</keyword>
<dbReference type="PANTHER" id="PTHR38689">
    <property type="entry name" value="SUCCINATE DEHYDROGENASE HYDROPHOBIC MEMBRANE ANCHOR SUBUNIT"/>
    <property type="match status" value="1"/>
</dbReference>
<keyword evidence="7" id="KW-0997">Cell inner membrane</keyword>
<dbReference type="Pfam" id="PF01127">
    <property type="entry name" value="Sdh_cyt"/>
    <property type="match status" value="1"/>
</dbReference>
<keyword evidence="13 16" id="KW-1133">Transmembrane helix</keyword>
<comment type="pathway">
    <text evidence="4">Carbohydrate metabolism; tricarboxylic acid cycle.</text>
</comment>
<evidence type="ECO:0000313" key="17">
    <source>
        <dbReference type="EMBL" id="VAX14449.1"/>
    </source>
</evidence>
<dbReference type="InterPro" id="IPR014312">
    <property type="entry name" value="Succ_DH_anchor"/>
</dbReference>
<dbReference type="GO" id="GO:0006099">
    <property type="term" value="P:tricarboxylic acid cycle"/>
    <property type="evidence" value="ECO:0007669"/>
    <property type="project" value="UniProtKB-UniPathway"/>
</dbReference>
<evidence type="ECO:0000256" key="10">
    <source>
        <dbReference type="ARBA" id="ARBA00022692"/>
    </source>
</evidence>
<evidence type="ECO:0000256" key="12">
    <source>
        <dbReference type="ARBA" id="ARBA00022982"/>
    </source>
</evidence>
<reference evidence="17" key="1">
    <citation type="submission" date="2018-06" db="EMBL/GenBank/DDBJ databases">
        <authorList>
            <person name="Zhirakovskaya E."/>
        </authorList>
    </citation>
    <scope>NUCLEOTIDE SEQUENCE</scope>
</reference>
<comment type="cofactor">
    <cofactor evidence="1">
        <name>heme</name>
        <dbReference type="ChEBI" id="CHEBI:30413"/>
    </cofactor>
</comment>
<dbReference type="GO" id="GO:0020037">
    <property type="term" value="F:heme binding"/>
    <property type="evidence" value="ECO:0007669"/>
    <property type="project" value="InterPro"/>
</dbReference>
<protein>
    <recommendedName>
        <fullName evidence="18">Succinate dehydrogenase hydrophobic membrane anchor protein</fullName>
    </recommendedName>
</protein>
<dbReference type="PIRSF" id="PIRSF000169">
    <property type="entry name" value="SDH_D"/>
    <property type="match status" value="1"/>
</dbReference>
<keyword evidence="6" id="KW-1003">Cell membrane</keyword>
<evidence type="ECO:0000256" key="7">
    <source>
        <dbReference type="ARBA" id="ARBA00022519"/>
    </source>
</evidence>
<feature type="transmembrane region" description="Helical" evidence="16">
    <location>
        <begin position="52"/>
        <end position="71"/>
    </location>
</feature>
<evidence type="ECO:0008006" key="18">
    <source>
        <dbReference type="Google" id="ProtNLM"/>
    </source>
</evidence>
<evidence type="ECO:0000256" key="11">
    <source>
        <dbReference type="ARBA" id="ARBA00022723"/>
    </source>
</evidence>
<evidence type="ECO:0000256" key="13">
    <source>
        <dbReference type="ARBA" id="ARBA00022989"/>
    </source>
</evidence>
<gene>
    <name evidence="17" type="ORF">MNBD_GAMMA24-2288</name>
</gene>
<dbReference type="InterPro" id="IPR000701">
    <property type="entry name" value="SuccDH_FuR_B_TM-su"/>
</dbReference>
<proteinExistence type="predicted"/>
<keyword evidence="14" id="KW-0408">Iron</keyword>
<feature type="transmembrane region" description="Helical" evidence="16">
    <location>
        <begin position="83"/>
        <end position="111"/>
    </location>
</feature>
<dbReference type="NCBIfam" id="TIGR02968">
    <property type="entry name" value="succ_dehyd_anc"/>
    <property type="match status" value="1"/>
</dbReference>
<sequence length="113" mass="12888">MSIRAQGMRAWLLQRLSGAYIGLYLLAALFIINRGPVLDYTRWHHLLSKPIVSIASLLFFFFILIHAWVGIRDVLLDYVQLTALRFSILIVLALGLLTMGIWVSMILFSVVQL</sequence>
<comment type="function">
    <text evidence="2">Membrane-anchoring subunit of succinate dehydrogenase (SDH).</text>
</comment>
<evidence type="ECO:0000256" key="15">
    <source>
        <dbReference type="ARBA" id="ARBA00023136"/>
    </source>
</evidence>
<evidence type="ECO:0000256" key="1">
    <source>
        <dbReference type="ARBA" id="ARBA00001971"/>
    </source>
</evidence>
<evidence type="ECO:0000256" key="9">
    <source>
        <dbReference type="ARBA" id="ARBA00022617"/>
    </source>
</evidence>
<dbReference type="EMBL" id="UOFZ01000175">
    <property type="protein sequence ID" value="VAX14449.1"/>
    <property type="molecule type" value="Genomic_DNA"/>
</dbReference>
<evidence type="ECO:0000256" key="4">
    <source>
        <dbReference type="ARBA" id="ARBA00005163"/>
    </source>
</evidence>
<evidence type="ECO:0000256" key="6">
    <source>
        <dbReference type="ARBA" id="ARBA00022475"/>
    </source>
</evidence>
<keyword evidence="8" id="KW-0816">Tricarboxylic acid cycle</keyword>
<feature type="transmembrane region" description="Helical" evidence="16">
    <location>
        <begin position="12"/>
        <end position="32"/>
    </location>
</feature>
<dbReference type="GO" id="GO:0009055">
    <property type="term" value="F:electron transfer activity"/>
    <property type="evidence" value="ECO:0007669"/>
    <property type="project" value="TreeGrafter"/>
</dbReference>
<dbReference type="UniPathway" id="UPA00223"/>
<dbReference type="SUPFAM" id="SSF81343">
    <property type="entry name" value="Fumarate reductase respiratory complex transmembrane subunits"/>
    <property type="match status" value="1"/>
</dbReference>
<keyword evidence="5" id="KW-0813">Transport</keyword>
<name>A0A3B1B860_9ZZZZ</name>
<keyword evidence="10 16" id="KW-0812">Transmembrane</keyword>
<evidence type="ECO:0000256" key="8">
    <source>
        <dbReference type="ARBA" id="ARBA00022532"/>
    </source>
</evidence>
<evidence type="ECO:0000256" key="3">
    <source>
        <dbReference type="ARBA" id="ARBA00004429"/>
    </source>
</evidence>
<evidence type="ECO:0000256" key="2">
    <source>
        <dbReference type="ARBA" id="ARBA00004050"/>
    </source>
</evidence>
<keyword evidence="9" id="KW-0349">Heme</keyword>